<feature type="domain" description="RCK N-terminal" evidence="3">
    <location>
        <begin position="175"/>
        <end position="234"/>
    </location>
</feature>
<dbReference type="InterPro" id="IPR036291">
    <property type="entry name" value="NAD(P)-bd_dom_sf"/>
</dbReference>
<dbReference type="SUPFAM" id="SSF81324">
    <property type="entry name" value="Voltage-gated potassium channels"/>
    <property type="match status" value="1"/>
</dbReference>
<keyword evidence="2" id="KW-0812">Transmembrane</keyword>
<dbReference type="Proteomes" id="UP000198519">
    <property type="component" value="Unassembled WGS sequence"/>
</dbReference>
<sequence length="351" mass="38526">MPILRKLRKLLSGYLTELTGYNLAAMLLGYIALAWCGLLIAGETDLVQPSRFIYWLVVTASTVGYGDFSPVTASGRVWTAGFIIPAGLSLFAITLGRIGAFAVHHWQKGVKGLKDYQTLSDHIVVIGWNDARTLHLLELLLKEQLLGKTDKPIVLAGSAPEENPMPERIQFVRLKQYTDEQELQRTGLGKASCIIIDTPEDDITLTCSLLCYQLNPTAHMIAYFNNERLSQLLTHHCPTVECTPSVAVEMLAKAAADPGSSALHHDLLNVEGGMTQFSLTVPEDLPAVTVGDLLHPLKAKFDALIIGVQAPTVKSIEINPKLDYTIQPGTRIYYIASHRIDISDWNALVAN</sequence>
<dbReference type="Gene3D" id="1.10.287.70">
    <property type="match status" value="1"/>
</dbReference>
<dbReference type="Pfam" id="PF02254">
    <property type="entry name" value="TrkA_N"/>
    <property type="match status" value="1"/>
</dbReference>
<keyword evidence="5" id="KW-0406">Ion transport</keyword>
<dbReference type="PANTHER" id="PTHR43833">
    <property type="entry name" value="POTASSIUM CHANNEL PROTEIN 2-RELATED-RELATED"/>
    <property type="match status" value="1"/>
</dbReference>
<gene>
    <name evidence="5" type="ORF">SAMN04487963_0572</name>
</gene>
<evidence type="ECO:0000259" key="4">
    <source>
        <dbReference type="Pfam" id="PF07885"/>
    </source>
</evidence>
<name>A0A1I4LN45_9GAMM</name>
<keyword evidence="5" id="KW-0813">Transport</keyword>
<dbReference type="GO" id="GO:0005886">
    <property type="term" value="C:plasma membrane"/>
    <property type="evidence" value="ECO:0007669"/>
    <property type="project" value="UniProtKB-SubCell"/>
</dbReference>
<keyword evidence="6" id="KW-1185">Reference proteome</keyword>
<keyword evidence="2" id="KW-1133">Transmembrane helix</keyword>
<keyword evidence="5" id="KW-0407">Ion channel</keyword>
<proteinExistence type="predicted"/>
<organism evidence="5 6">
    <name type="scientific">Marinobacter zhejiangensis</name>
    <dbReference type="NCBI Taxonomy" id="488535"/>
    <lineage>
        <taxon>Bacteria</taxon>
        <taxon>Pseudomonadati</taxon>
        <taxon>Pseudomonadota</taxon>
        <taxon>Gammaproteobacteria</taxon>
        <taxon>Pseudomonadales</taxon>
        <taxon>Marinobacteraceae</taxon>
        <taxon>Marinobacter</taxon>
    </lineage>
</organism>
<dbReference type="RefSeq" id="WP_092020368.1">
    <property type="nucleotide sequence ID" value="NZ_FOUE01000001.1"/>
</dbReference>
<dbReference type="Pfam" id="PF07885">
    <property type="entry name" value="Ion_trans_2"/>
    <property type="match status" value="1"/>
</dbReference>
<dbReference type="EMBL" id="FOUE01000001">
    <property type="protein sequence ID" value="SFL92518.1"/>
    <property type="molecule type" value="Genomic_DNA"/>
</dbReference>
<evidence type="ECO:0000313" key="5">
    <source>
        <dbReference type="EMBL" id="SFL92518.1"/>
    </source>
</evidence>
<feature type="domain" description="Potassium channel" evidence="4">
    <location>
        <begin position="26"/>
        <end position="102"/>
    </location>
</feature>
<dbReference type="GO" id="GO:0006813">
    <property type="term" value="P:potassium ion transport"/>
    <property type="evidence" value="ECO:0007669"/>
    <property type="project" value="InterPro"/>
</dbReference>
<feature type="transmembrane region" description="Helical" evidence="2">
    <location>
        <begin position="52"/>
        <end position="71"/>
    </location>
</feature>
<dbReference type="InterPro" id="IPR003148">
    <property type="entry name" value="RCK_N"/>
</dbReference>
<dbReference type="PANTHER" id="PTHR43833:SF9">
    <property type="entry name" value="POTASSIUM CHANNEL PROTEIN YUGO-RELATED"/>
    <property type="match status" value="1"/>
</dbReference>
<feature type="transmembrane region" description="Helical" evidence="2">
    <location>
        <begin position="20"/>
        <end position="40"/>
    </location>
</feature>
<evidence type="ECO:0000313" key="6">
    <source>
        <dbReference type="Proteomes" id="UP000198519"/>
    </source>
</evidence>
<evidence type="ECO:0000256" key="1">
    <source>
        <dbReference type="ARBA" id="ARBA00004651"/>
    </source>
</evidence>
<protein>
    <submittedName>
        <fullName evidence="5">Voltage-gated potassium channel</fullName>
    </submittedName>
</protein>
<dbReference type="InterPro" id="IPR050721">
    <property type="entry name" value="Trk_Ktr_HKT_K-transport"/>
</dbReference>
<dbReference type="InterPro" id="IPR013099">
    <property type="entry name" value="K_chnl_dom"/>
</dbReference>
<dbReference type="STRING" id="488535.SAMN04487963_0572"/>
<evidence type="ECO:0000259" key="3">
    <source>
        <dbReference type="Pfam" id="PF02254"/>
    </source>
</evidence>
<dbReference type="Gene3D" id="3.40.50.720">
    <property type="entry name" value="NAD(P)-binding Rossmann-like Domain"/>
    <property type="match status" value="1"/>
</dbReference>
<keyword evidence="2" id="KW-0472">Membrane</keyword>
<accession>A0A1I4LN45</accession>
<dbReference type="GO" id="GO:0034220">
    <property type="term" value="P:monoatomic ion transmembrane transport"/>
    <property type="evidence" value="ECO:0007669"/>
    <property type="project" value="UniProtKB-KW"/>
</dbReference>
<dbReference type="OrthoDB" id="9799090at2"/>
<reference evidence="6" key="1">
    <citation type="submission" date="2016-10" db="EMBL/GenBank/DDBJ databases">
        <authorList>
            <person name="Varghese N."/>
            <person name="Submissions S."/>
        </authorList>
    </citation>
    <scope>NUCLEOTIDE SEQUENCE [LARGE SCALE GENOMIC DNA]</scope>
    <source>
        <strain evidence="6">CGMCC 1.7061</strain>
    </source>
</reference>
<dbReference type="SUPFAM" id="SSF51735">
    <property type="entry name" value="NAD(P)-binding Rossmann-fold domains"/>
    <property type="match status" value="1"/>
</dbReference>
<comment type="subcellular location">
    <subcellularLocation>
        <location evidence="1">Cell membrane</location>
        <topology evidence="1">Multi-pass membrane protein</topology>
    </subcellularLocation>
</comment>
<feature type="transmembrane region" description="Helical" evidence="2">
    <location>
        <begin position="77"/>
        <end position="103"/>
    </location>
</feature>
<evidence type="ECO:0000256" key="2">
    <source>
        <dbReference type="SAM" id="Phobius"/>
    </source>
</evidence>
<dbReference type="AlphaFoldDB" id="A0A1I4LN45"/>